<dbReference type="OrthoDB" id="5749006at2"/>
<proteinExistence type="predicted"/>
<evidence type="ECO:0000256" key="1">
    <source>
        <dbReference type="SAM" id="MobiDB-lite"/>
    </source>
</evidence>
<evidence type="ECO:0000313" key="3">
    <source>
        <dbReference type="EMBL" id="RVT95453.1"/>
    </source>
</evidence>
<organism evidence="3 4">
    <name type="scientific">Rhodovarius crocodyli</name>
    <dbReference type="NCBI Taxonomy" id="1979269"/>
    <lineage>
        <taxon>Bacteria</taxon>
        <taxon>Pseudomonadati</taxon>
        <taxon>Pseudomonadota</taxon>
        <taxon>Alphaproteobacteria</taxon>
        <taxon>Acetobacterales</taxon>
        <taxon>Roseomonadaceae</taxon>
        <taxon>Rhodovarius</taxon>
    </lineage>
</organism>
<dbReference type="PANTHER" id="PTHR30441:SF9">
    <property type="entry name" value="ASMA FAMILY PROTEIN YHJG"/>
    <property type="match status" value="1"/>
</dbReference>
<dbReference type="InterPro" id="IPR007844">
    <property type="entry name" value="AsmA"/>
</dbReference>
<dbReference type="EMBL" id="SACL01000006">
    <property type="protein sequence ID" value="RVT95453.1"/>
    <property type="molecule type" value="Genomic_DNA"/>
</dbReference>
<feature type="region of interest" description="Disordered" evidence="1">
    <location>
        <begin position="310"/>
        <end position="369"/>
    </location>
</feature>
<name>A0A437MD26_9PROT</name>
<reference evidence="3 4" key="1">
    <citation type="submission" date="2019-01" db="EMBL/GenBank/DDBJ databases">
        <authorList>
            <person name="Chen W.-M."/>
        </authorList>
    </citation>
    <scope>NUCLEOTIDE SEQUENCE [LARGE SCALE GENOMIC DNA]</scope>
    <source>
        <strain evidence="3 4">CCP-6</strain>
    </source>
</reference>
<comment type="caution">
    <text evidence="3">The sequence shown here is derived from an EMBL/GenBank/DDBJ whole genome shotgun (WGS) entry which is preliminary data.</text>
</comment>
<dbReference type="AlphaFoldDB" id="A0A437MD26"/>
<dbReference type="InterPro" id="IPR052894">
    <property type="entry name" value="AsmA-related"/>
</dbReference>
<dbReference type="GO" id="GO:0005886">
    <property type="term" value="C:plasma membrane"/>
    <property type="evidence" value="ECO:0007669"/>
    <property type="project" value="TreeGrafter"/>
</dbReference>
<keyword evidence="4" id="KW-1185">Reference proteome</keyword>
<dbReference type="GO" id="GO:0090313">
    <property type="term" value="P:regulation of protein targeting to membrane"/>
    <property type="evidence" value="ECO:0007669"/>
    <property type="project" value="TreeGrafter"/>
</dbReference>
<dbReference type="Pfam" id="PF05170">
    <property type="entry name" value="AsmA"/>
    <property type="match status" value="2"/>
</dbReference>
<feature type="domain" description="AsmA" evidence="2">
    <location>
        <begin position="6"/>
        <end position="126"/>
    </location>
</feature>
<evidence type="ECO:0000259" key="2">
    <source>
        <dbReference type="Pfam" id="PF05170"/>
    </source>
</evidence>
<feature type="compositionally biased region" description="Basic and acidic residues" evidence="1">
    <location>
        <begin position="351"/>
        <end position="362"/>
    </location>
</feature>
<gene>
    <name evidence="3" type="ORF">EOD42_17905</name>
</gene>
<dbReference type="RefSeq" id="WP_127788938.1">
    <property type="nucleotide sequence ID" value="NZ_SACL01000006.1"/>
</dbReference>
<evidence type="ECO:0000313" key="4">
    <source>
        <dbReference type="Proteomes" id="UP000282957"/>
    </source>
</evidence>
<feature type="domain" description="AsmA" evidence="2">
    <location>
        <begin position="183"/>
        <end position="578"/>
    </location>
</feature>
<protein>
    <submittedName>
        <fullName evidence="3">AsmA family protein</fullName>
    </submittedName>
</protein>
<accession>A0A437MD26</accession>
<sequence length="695" mass="73938">MRAHKAMWWLIGIALPILVLVLLFRWDWLIPLVEARASAALGRQVSIAHLHVRLGRVPEITLTDLRIANPEGFSADPPFALVPRTVVSVEAWPLIRDRRIVIPSVALHQPAVELAAREDGTNNFTFAALTGGDGTAGAGGPVVRRLSILEGRSHVALQALEADFNLQIATQEPEGQDPTITLRAEGRYAGQPITGELVGGALLALRDASRPWPVRLQLANGPTRVSLEGSVREPLALRGADLRLTLAGPDMKLLMPLTGVPIPTTPAYRVAGRLDFAEGRARFHELQGTVGRTDLGGEIVVAPNAARPATEVPLARAPGQRQASAEPRTQAPPPAPAPRTTRSGPQTTVPADRHPESTRPRPEITANLHSRRVDLDDLAGFIGGNPQPGQSNARSGRTLPDVPISLPRIRAANIHLVYDGRRIEGRSQPLDNLHAALDIVDGVITVHPLRFGVGQGRIETTATLTPQENGGLATEMRVEFQRVDVSRLLGVTGVAEGQGTLGGRAQLTSNGRSLAELLARGNGGVTLTMAGGNVSALLVDLAGLRLGNAVFSALGLPNRTRVECFVADLGLQRGVLTGRNVLLDTEDVLVTGTGTVNLAQERIDVELNTESKSLTIAALPTTIDVTGPFANPSVAPDFTELGIRGGLAAALGFVAVPLAILPTIQFGIGDDPRCRNLVAQGGRTREQRLQQRRQR</sequence>
<dbReference type="Proteomes" id="UP000282957">
    <property type="component" value="Unassembled WGS sequence"/>
</dbReference>
<dbReference type="PANTHER" id="PTHR30441">
    <property type="entry name" value="DUF748 DOMAIN-CONTAINING PROTEIN"/>
    <property type="match status" value="1"/>
</dbReference>